<feature type="region of interest" description="Disordered" evidence="1">
    <location>
        <begin position="379"/>
        <end position="441"/>
    </location>
</feature>
<proteinExistence type="predicted"/>
<reference evidence="3" key="1">
    <citation type="submission" date="2021-01" db="EMBL/GenBank/DDBJ databases">
        <authorList>
            <consortium name="Genoscope - CEA"/>
            <person name="William W."/>
        </authorList>
    </citation>
    <scope>NUCLEOTIDE SEQUENCE</scope>
</reference>
<feature type="region of interest" description="Disordered" evidence="1">
    <location>
        <begin position="221"/>
        <end position="363"/>
    </location>
</feature>
<evidence type="ECO:0000313" key="3">
    <source>
        <dbReference type="EMBL" id="CAD8117294.1"/>
    </source>
</evidence>
<evidence type="ECO:0000256" key="2">
    <source>
        <dbReference type="SAM" id="SignalP"/>
    </source>
</evidence>
<sequence length="441" mass="51377">MRLIHICFILTITNATKFLDEKPILLEQAEVQNLFDQPKQLFTEEQFAQYTEFRQNNNDPFDYQSEQISPLQTVDEKQILLTYEKDLQPQGECVILYAECEFKGTSKKICKGVEEVLSFSLPVFSIYIPELQQFSTIDINSNSQVTFLTSDKCLDQPIVMADSQLDFFIAKSMQNWKGESIGVTQLLLQQEQVENQENTDQQVQQLETVDQQLDSQMIEQSDANVEQQNDQSIEQQNEQQPEQQQQDEQQTAEQQIEQSADQLQETSQEKEQQTELQNQDALQDQQEQINNVQSPEQDNLSQIQQENQQENLQENQQENLVTGQNQENEIQNTDQSQNQLQQLTEAETQNQQSEQQKEELQEKQLEEVVEAVEQVVEQVQEKQQEELEAEKQQLQEEESKEQQQTQQQQGQLVDDLPQNQESEQQKTETAEPLVGQSQYTK</sequence>
<feature type="compositionally biased region" description="Polar residues" evidence="1">
    <location>
        <begin position="321"/>
        <end position="330"/>
    </location>
</feature>
<comment type="caution">
    <text evidence="3">The sequence shown here is derived from an EMBL/GenBank/DDBJ whole genome shotgun (WGS) entry which is preliminary data.</text>
</comment>
<dbReference type="Proteomes" id="UP000692954">
    <property type="component" value="Unassembled WGS sequence"/>
</dbReference>
<feature type="chain" id="PRO_5035714682" evidence="2">
    <location>
        <begin position="16"/>
        <end position="441"/>
    </location>
</feature>
<feature type="compositionally biased region" description="Low complexity" evidence="1">
    <location>
        <begin position="304"/>
        <end position="320"/>
    </location>
</feature>
<feature type="compositionally biased region" description="Low complexity" evidence="1">
    <location>
        <begin position="226"/>
        <end position="266"/>
    </location>
</feature>
<dbReference type="OrthoDB" id="312262at2759"/>
<evidence type="ECO:0000256" key="1">
    <source>
        <dbReference type="SAM" id="MobiDB-lite"/>
    </source>
</evidence>
<accession>A0A8S1QQX3</accession>
<feature type="signal peptide" evidence="2">
    <location>
        <begin position="1"/>
        <end position="15"/>
    </location>
</feature>
<organism evidence="3 4">
    <name type="scientific">Paramecium sonneborni</name>
    <dbReference type="NCBI Taxonomy" id="65129"/>
    <lineage>
        <taxon>Eukaryota</taxon>
        <taxon>Sar</taxon>
        <taxon>Alveolata</taxon>
        <taxon>Ciliophora</taxon>
        <taxon>Intramacronucleata</taxon>
        <taxon>Oligohymenophorea</taxon>
        <taxon>Peniculida</taxon>
        <taxon>Parameciidae</taxon>
        <taxon>Paramecium</taxon>
    </lineage>
</organism>
<evidence type="ECO:0000313" key="4">
    <source>
        <dbReference type="Proteomes" id="UP000692954"/>
    </source>
</evidence>
<gene>
    <name evidence="3" type="ORF">PSON_ATCC_30995.1.T1130129</name>
</gene>
<keyword evidence="4" id="KW-1185">Reference proteome</keyword>
<keyword evidence="2" id="KW-0732">Signal</keyword>
<feature type="compositionally biased region" description="Low complexity" evidence="1">
    <location>
        <begin position="331"/>
        <end position="354"/>
    </location>
</feature>
<dbReference type="EMBL" id="CAJJDN010000113">
    <property type="protein sequence ID" value="CAD8117294.1"/>
    <property type="molecule type" value="Genomic_DNA"/>
</dbReference>
<dbReference type="AlphaFoldDB" id="A0A8S1QQX3"/>
<feature type="compositionally biased region" description="Basic and acidic residues" evidence="1">
    <location>
        <begin position="379"/>
        <end position="394"/>
    </location>
</feature>
<feature type="compositionally biased region" description="Low complexity" evidence="1">
    <location>
        <begin position="402"/>
        <end position="413"/>
    </location>
</feature>
<feature type="compositionally biased region" description="Polar residues" evidence="1">
    <location>
        <begin position="289"/>
        <end position="303"/>
    </location>
</feature>
<name>A0A8S1QQX3_9CILI</name>
<feature type="compositionally biased region" description="Low complexity" evidence="1">
    <location>
        <begin position="274"/>
        <end position="288"/>
    </location>
</feature>
<protein>
    <submittedName>
        <fullName evidence="3">Uncharacterized protein</fullName>
    </submittedName>
</protein>